<dbReference type="PROSITE" id="PS51257">
    <property type="entry name" value="PROKAR_LIPOPROTEIN"/>
    <property type="match status" value="1"/>
</dbReference>
<dbReference type="Proteomes" id="UP000292262">
    <property type="component" value="Unassembled WGS sequence"/>
</dbReference>
<keyword evidence="2" id="KW-1185">Reference proteome</keyword>
<evidence type="ECO:0000313" key="1">
    <source>
        <dbReference type="EMBL" id="RZT00298.1"/>
    </source>
</evidence>
<gene>
    <name evidence="1" type="ORF">EV197_1534</name>
</gene>
<dbReference type="OrthoDB" id="832379at2"/>
<comment type="caution">
    <text evidence="1">The sequence shown here is derived from an EMBL/GenBank/DDBJ whole genome shotgun (WGS) entry which is preliminary data.</text>
</comment>
<accession>A0A4Q7PJ43</accession>
<reference evidence="1 2" key="1">
    <citation type="submission" date="2019-02" db="EMBL/GenBank/DDBJ databases">
        <title>Genomic Encyclopedia of Type Strains, Phase IV (KMG-IV): sequencing the most valuable type-strain genomes for metagenomic binning, comparative biology and taxonomic classification.</title>
        <authorList>
            <person name="Goeker M."/>
        </authorList>
    </citation>
    <scope>NUCLEOTIDE SEQUENCE [LARGE SCALE GENOMIC DNA]</scope>
    <source>
        <strain evidence="1 2">DSM 17196</strain>
    </source>
</reference>
<sequence>MKNTRTAIIYLFLSLTIPTFISSCRQESDTLIQPSEEQVLEPNSKTTSLMAKVTLNDGSIDNIIDNSSCFTVQLPITVAVDGNQLVIASTEDYLAIEELLLQNNSDQVVISFPITLIFSNYEEVIVESSEELSALIEACTPPLEEDDNPDDDDDDDEEVFEDEDEDIECIDFQYPFNITVFNPDTEILETIRIESDEELFAFVSDLNDDVIANISFPITLVLSDESELVVNSNEELEIAIEEASDDCDDNDTTILQLESVIVEDEWEVQKYKDNQSNETRNYRNFIFTFNPDRTALVRNTDTDEEFVSQWSAFTRADGSLRVQFDFGDEPPLDKLNIDWNVKKIKTNRIMLDEREGEGISKDELFFRKVR</sequence>
<dbReference type="RefSeq" id="WP_130286080.1">
    <property type="nucleotide sequence ID" value="NZ_SGXE01000001.1"/>
</dbReference>
<organism evidence="1 2">
    <name type="scientific">Aquimarina brevivitae</name>
    <dbReference type="NCBI Taxonomy" id="323412"/>
    <lineage>
        <taxon>Bacteria</taxon>
        <taxon>Pseudomonadati</taxon>
        <taxon>Bacteroidota</taxon>
        <taxon>Flavobacteriia</taxon>
        <taxon>Flavobacteriales</taxon>
        <taxon>Flavobacteriaceae</taxon>
        <taxon>Aquimarina</taxon>
    </lineage>
</organism>
<dbReference type="EMBL" id="SGXE01000001">
    <property type="protein sequence ID" value="RZT00298.1"/>
    <property type="molecule type" value="Genomic_DNA"/>
</dbReference>
<proteinExistence type="predicted"/>
<name>A0A4Q7PJ43_9FLAO</name>
<dbReference type="AlphaFoldDB" id="A0A4Q7PJ43"/>
<evidence type="ECO:0000313" key="2">
    <source>
        <dbReference type="Proteomes" id="UP000292262"/>
    </source>
</evidence>
<protein>
    <submittedName>
        <fullName evidence="1">Uncharacterized protein</fullName>
    </submittedName>
</protein>